<gene>
    <name evidence="2" type="ORF">DYU70_09660</name>
</gene>
<dbReference type="EMBL" id="AACSIE010000024">
    <property type="protein sequence ID" value="EAL9205408.1"/>
    <property type="molecule type" value="Genomic_DNA"/>
</dbReference>
<comment type="caution">
    <text evidence="2">The sequence shown here is derived from an EMBL/GenBank/DDBJ whole genome shotgun (WGS) entry which is preliminary data.</text>
</comment>
<organism evidence="2 3">
    <name type="scientific">Campylobacter coli</name>
    <dbReference type="NCBI Taxonomy" id="195"/>
    <lineage>
        <taxon>Bacteria</taxon>
        <taxon>Pseudomonadati</taxon>
        <taxon>Campylobacterota</taxon>
        <taxon>Epsilonproteobacteria</taxon>
        <taxon>Campylobacterales</taxon>
        <taxon>Campylobacteraceae</taxon>
        <taxon>Campylobacter</taxon>
    </lineage>
</organism>
<reference evidence="2 3" key="1">
    <citation type="submission" date="2018-08" db="EMBL/GenBank/DDBJ databases">
        <authorList>
            <consortium name="NARMS: The National Antimicrobial Resistance Monitoring System"/>
        </authorList>
    </citation>
    <scope>NUCLEOTIDE SEQUENCE [LARGE SCALE GENOMIC DNA]</scope>
    <source>
        <strain evidence="2 3">CVM N17C171</strain>
    </source>
</reference>
<proteinExistence type="predicted"/>
<accession>A0A3Z9VBL2</accession>
<keyword evidence="1" id="KW-0175">Coiled coil</keyword>
<name>A0A3Z9VBL2_CAMCO</name>
<feature type="coiled-coil region" evidence="1">
    <location>
        <begin position="134"/>
        <end position="161"/>
    </location>
</feature>
<evidence type="ECO:0000313" key="3">
    <source>
        <dbReference type="Proteomes" id="UP000411403"/>
    </source>
</evidence>
<dbReference type="AlphaFoldDB" id="A0A3Z9VBL2"/>
<sequence length="217" mass="25489">MNTINSSLGIFGISITNDWNLSDKNTTQIPNDKNKSNVANLNELLKSYKDYYNELKKEIPIAKGSIQDRILKGELSQKDFKEIEDFKANNKASVHWMDEDLQKEYVKIYHTSMSLEEFKQKWLDLQAKHEARFGEIAEQSKKDIQQEMQTAQEQYKKQKEQKTKTFKPIQAESKSQTYKDEVKTNFWQQFLKTQQENGINVLEILKILNKQSIDIKA</sequence>
<protein>
    <submittedName>
        <fullName evidence="2">Uncharacterized protein</fullName>
    </submittedName>
</protein>
<evidence type="ECO:0000256" key="1">
    <source>
        <dbReference type="SAM" id="Coils"/>
    </source>
</evidence>
<dbReference type="Proteomes" id="UP000411403">
    <property type="component" value="Unassembled WGS sequence"/>
</dbReference>
<dbReference type="RefSeq" id="WP_057041755.1">
    <property type="nucleotide sequence ID" value="NZ_CP092025.1"/>
</dbReference>
<evidence type="ECO:0000313" key="2">
    <source>
        <dbReference type="EMBL" id="EAL9205408.1"/>
    </source>
</evidence>